<evidence type="ECO:0000313" key="2">
    <source>
        <dbReference type="Proteomes" id="UP000054988"/>
    </source>
</evidence>
<protein>
    <submittedName>
        <fullName evidence="1">Uncharacterized protein</fullName>
    </submittedName>
</protein>
<reference evidence="1 2" key="1">
    <citation type="submission" date="2015-12" db="EMBL/GenBank/DDBJ databases">
        <title>Draft genome sequence of Moniliophthora roreri, the causal agent of frosty pod rot of cacao.</title>
        <authorList>
            <person name="Aime M.C."/>
            <person name="Diaz-Valderrama J.R."/>
            <person name="Kijpornyongpan T."/>
            <person name="Phillips-Mora W."/>
        </authorList>
    </citation>
    <scope>NUCLEOTIDE SEQUENCE [LARGE SCALE GENOMIC DNA]</scope>
    <source>
        <strain evidence="1 2">MCA 2952</strain>
    </source>
</reference>
<dbReference type="Proteomes" id="UP000054988">
    <property type="component" value="Unassembled WGS sequence"/>
</dbReference>
<accession>A0A0W0FP71</accession>
<dbReference type="AlphaFoldDB" id="A0A0W0FP71"/>
<sequence>MSTSLERYIPRDQDVGVLRSNVHRNALYTGLSYGSDRMSLSRYEHQSIYFTFYWVDSLGDITRYDWTPEGIQITPHLDASFVFVESVGLDRDMAPTRGNWAFFRIRNADASRCTPGMLSEIALSQICDTSYAWGFMFLSRLMSRGVVRDSLNGLREYWSYIVNRTVERYVSPYCRDHYCLPRDFTEFGRRRA</sequence>
<dbReference type="EMBL" id="LATX01001776">
    <property type="protein sequence ID" value="KTB38167.1"/>
    <property type="molecule type" value="Genomic_DNA"/>
</dbReference>
<proteinExistence type="predicted"/>
<name>A0A0W0FP71_MONRR</name>
<gene>
    <name evidence="1" type="ORF">WG66_9254</name>
</gene>
<evidence type="ECO:0000313" key="1">
    <source>
        <dbReference type="EMBL" id="KTB38167.1"/>
    </source>
</evidence>
<organism evidence="1 2">
    <name type="scientific">Moniliophthora roreri</name>
    <name type="common">Frosty pod rot fungus</name>
    <name type="synonym">Monilia roreri</name>
    <dbReference type="NCBI Taxonomy" id="221103"/>
    <lineage>
        <taxon>Eukaryota</taxon>
        <taxon>Fungi</taxon>
        <taxon>Dikarya</taxon>
        <taxon>Basidiomycota</taxon>
        <taxon>Agaricomycotina</taxon>
        <taxon>Agaricomycetes</taxon>
        <taxon>Agaricomycetidae</taxon>
        <taxon>Agaricales</taxon>
        <taxon>Marasmiineae</taxon>
        <taxon>Marasmiaceae</taxon>
        <taxon>Moniliophthora</taxon>
    </lineage>
</organism>
<comment type="caution">
    <text evidence="1">The sequence shown here is derived from an EMBL/GenBank/DDBJ whole genome shotgun (WGS) entry which is preliminary data.</text>
</comment>